<dbReference type="Proteomes" id="UP001202281">
    <property type="component" value="Unassembled WGS sequence"/>
</dbReference>
<protein>
    <submittedName>
        <fullName evidence="1">Uncharacterized protein</fullName>
    </submittedName>
</protein>
<proteinExistence type="predicted"/>
<dbReference type="EMBL" id="JALHLG010000023">
    <property type="protein sequence ID" value="MCJ2188034.1"/>
    <property type="molecule type" value="Genomic_DNA"/>
</dbReference>
<reference evidence="1 2" key="1">
    <citation type="submission" date="2022-04" db="EMBL/GenBank/DDBJ databases">
        <title>Identification of a novel bacterium isolated from mangrove sediments.</title>
        <authorList>
            <person name="Pan X."/>
        </authorList>
    </citation>
    <scope>NUCLEOTIDE SEQUENCE [LARGE SCALE GENOMIC DNA]</scope>
    <source>
        <strain evidence="1 2">B2638</strain>
    </source>
</reference>
<name>A0ABT0BSL5_9SPHN</name>
<organism evidence="1 2">
    <name type="scientific">Novosphingobium beihaiensis</name>
    <dbReference type="NCBI Taxonomy" id="2930389"/>
    <lineage>
        <taxon>Bacteria</taxon>
        <taxon>Pseudomonadati</taxon>
        <taxon>Pseudomonadota</taxon>
        <taxon>Alphaproteobacteria</taxon>
        <taxon>Sphingomonadales</taxon>
        <taxon>Sphingomonadaceae</taxon>
        <taxon>Novosphingobium</taxon>
    </lineage>
</organism>
<gene>
    <name evidence="1" type="ORF">MTR66_14560</name>
</gene>
<evidence type="ECO:0000313" key="2">
    <source>
        <dbReference type="Proteomes" id="UP001202281"/>
    </source>
</evidence>
<comment type="caution">
    <text evidence="1">The sequence shown here is derived from an EMBL/GenBank/DDBJ whole genome shotgun (WGS) entry which is preliminary data.</text>
</comment>
<accession>A0ABT0BSL5</accession>
<sequence>MALTAGIIGLTSPWTSCAAAKPISTFYYLPKVTASATVQQRIVTCSSDPQGIEVVTTWVLKASANPDYADPVELDASAGLFVDRTLDMKLSPEGMLKELNAKSANRTGEFITSVVKLAGTLAPMVAGLPPIPAPMPTLSASFVNENKKYPNPVPIKTSLCNDTTLKRLEQQRNLIEDITKLEDDITAGRAGAATIDQLARRRKALEAVHALLTLSASSDGLEKQFGSLTPCASKEHCKPSGSVNLRIASYDAWFTEAGSRPASIIGADKGFLVKWAASSDAASALASAPGVYNPPTDKEKSRQGRELIYLRPVPATLVVGPRLDAGDDFDPSPRARSASGSLNFVVPQLSPRFALPLGAGGIFGSRSVKGVFDGFGTPNELSYGSESGATAMASAADSFGNTVMGVHDAELTELKHLNDLHDAQEKYRTYMTSTN</sequence>
<keyword evidence="2" id="KW-1185">Reference proteome</keyword>
<evidence type="ECO:0000313" key="1">
    <source>
        <dbReference type="EMBL" id="MCJ2188034.1"/>
    </source>
</evidence>